<dbReference type="CDD" id="cd02696">
    <property type="entry name" value="MurNAc-LAA"/>
    <property type="match status" value="1"/>
</dbReference>
<sequence length="290" mass="32902">MLFTVSKLMKNRTLKRLIYCFPILILFITTTSFIEEKPVKKDTTENRRFKLKTIVVDAGHGGRRAGAAGSFSLEKDVTLAIAFKLQKAIQKEMSDIKVVMTRTNGEDVEWQKRSDIANENKGNLFISIHCNSLPDKVVTVRGKRTRVPDRSSRGVLVLVYGFHRTKEEEKAIRENLLDDKEAKEMNSGFDPNDPTSMILLNAYKNKYRKQSIRFADLVNNEFVQTDGRPSGGVIEQGVLVLCHSAMPSVLIETGFINNPEDEKYLNSEAGQEEIVNSIVRAIVKYRKENE</sequence>
<comment type="catalytic activity">
    <reaction evidence="1">
        <text>Hydrolyzes the link between N-acetylmuramoyl residues and L-amino acid residues in certain cell-wall glycopeptides.</text>
        <dbReference type="EC" id="3.5.1.28"/>
    </reaction>
</comment>
<dbReference type="InterPro" id="IPR002508">
    <property type="entry name" value="MurNAc-LAA_cat"/>
</dbReference>
<dbReference type="SMART" id="SM00646">
    <property type="entry name" value="Ami_3"/>
    <property type="match status" value="1"/>
</dbReference>
<keyword evidence="6" id="KW-1185">Reference proteome</keyword>
<comment type="caution">
    <text evidence="5">The sequence shown here is derived from an EMBL/GenBank/DDBJ whole genome shotgun (WGS) entry which is preliminary data.</text>
</comment>
<proteinExistence type="predicted"/>
<feature type="domain" description="MurNAc-LAA" evidence="4">
    <location>
        <begin position="114"/>
        <end position="283"/>
    </location>
</feature>
<dbReference type="InterPro" id="IPR050695">
    <property type="entry name" value="N-acetylmuramoyl_amidase_3"/>
</dbReference>
<dbReference type="EMBL" id="WPIK01000008">
    <property type="protein sequence ID" value="MVN21985.1"/>
    <property type="molecule type" value="Genomic_DNA"/>
</dbReference>
<dbReference type="PANTHER" id="PTHR30404:SF0">
    <property type="entry name" value="N-ACETYLMURAMOYL-L-ALANINE AMIDASE AMIC"/>
    <property type="match status" value="1"/>
</dbReference>
<evidence type="ECO:0000256" key="2">
    <source>
        <dbReference type="ARBA" id="ARBA00011901"/>
    </source>
</evidence>
<evidence type="ECO:0000313" key="6">
    <source>
        <dbReference type="Proteomes" id="UP000462014"/>
    </source>
</evidence>
<evidence type="ECO:0000313" key="5">
    <source>
        <dbReference type="EMBL" id="MVN21985.1"/>
    </source>
</evidence>
<protein>
    <recommendedName>
        <fullName evidence="2">N-acetylmuramoyl-L-alanine amidase</fullName>
        <ecNumber evidence="2">3.5.1.28</ecNumber>
    </recommendedName>
</protein>
<keyword evidence="3" id="KW-0378">Hydrolase</keyword>
<evidence type="ECO:0000256" key="3">
    <source>
        <dbReference type="ARBA" id="ARBA00022801"/>
    </source>
</evidence>
<evidence type="ECO:0000256" key="1">
    <source>
        <dbReference type="ARBA" id="ARBA00001561"/>
    </source>
</evidence>
<name>A0A7K1SXC5_9SPHI</name>
<dbReference type="Gene3D" id="3.40.630.40">
    <property type="entry name" value="Zn-dependent exopeptidases"/>
    <property type="match status" value="1"/>
</dbReference>
<accession>A0A7K1SXC5</accession>
<dbReference type="SUPFAM" id="SSF53187">
    <property type="entry name" value="Zn-dependent exopeptidases"/>
    <property type="match status" value="1"/>
</dbReference>
<dbReference type="EC" id="3.5.1.28" evidence="2"/>
<dbReference type="Pfam" id="PF01520">
    <property type="entry name" value="Amidase_3"/>
    <property type="match status" value="1"/>
</dbReference>
<dbReference type="GO" id="GO:0030288">
    <property type="term" value="C:outer membrane-bounded periplasmic space"/>
    <property type="evidence" value="ECO:0007669"/>
    <property type="project" value="TreeGrafter"/>
</dbReference>
<dbReference type="Proteomes" id="UP000462014">
    <property type="component" value="Unassembled WGS sequence"/>
</dbReference>
<reference evidence="5 6" key="1">
    <citation type="submission" date="2019-12" db="EMBL/GenBank/DDBJ databases">
        <title>Mucilaginibacter sp. HMF7410 genome sequencing and assembly.</title>
        <authorList>
            <person name="Kang H."/>
            <person name="Cha I."/>
            <person name="Kim H."/>
            <person name="Joh K."/>
        </authorList>
    </citation>
    <scope>NUCLEOTIDE SEQUENCE [LARGE SCALE GENOMIC DNA]</scope>
    <source>
        <strain evidence="5 6">HMF7410</strain>
    </source>
</reference>
<dbReference type="PANTHER" id="PTHR30404">
    <property type="entry name" value="N-ACETYLMURAMOYL-L-ALANINE AMIDASE"/>
    <property type="match status" value="1"/>
</dbReference>
<dbReference type="GO" id="GO:0008745">
    <property type="term" value="F:N-acetylmuramoyl-L-alanine amidase activity"/>
    <property type="evidence" value="ECO:0007669"/>
    <property type="project" value="UniProtKB-EC"/>
</dbReference>
<dbReference type="GO" id="GO:0009253">
    <property type="term" value="P:peptidoglycan catabolic process"/>
    <property type="evidence" value="ECO:0007669"/>
    <property type="project" value="InterPro"/>
</dbReference>
<organism evidence="5 6">
    <name type="scientific">Mucilaginibacter arboris</name>
    <dbReference type="NCBI Taxonomy" id="2682090"/>
    <lineage>
        <taxon>Bacteria</taxon>
        <taxon>Pseudomonadati</taxon>
        <taxon>Bacteroidota</taxon>
        <taxon>Sphingobacteriia</taxon>
        <taxon>Sphingobacteriales</taxon>
        <taxon>Sphingobacteriaceae</taxon>
        <taxon>Mucilaginibacter</taxon>
    </lineage>
</organism>
<gene>
    <name evidence="5" type="ORF">GO621_10600</name>
</gene>
<dbReference type="AlphaFoldDB" id="A0A7K1SXC5"/>
<evidence type="ECO:0000259" key="4">
    <source>
        <dbReference type="SMART" id="SM00646"/>
    </source>
</evidence>